<dbReference type="Pfam" id="PF18758">
    <property type="entry name" value="KDZ"/>
    <property type="match status" value="1"/>
</dbReference>
<evidence type="ECO:0000313" key="2">
    <source>
        <dbReference type="EMBL" id="KAF9499162.1"/>
    </source>
</evidence>
<evidence type="ECO:0008006" key="4">
    <source>
        <dbReference type="Google" id="ProtNLM"/>
    </source>
</evidence>
<feature type="region of interest" description="Disordered" evidence="1">
    <location>
        <begin position="223"/>
        <end position="244"/>
    </location>
</feature>
<keyword evidence="3" id="KW-1185">Reference proteome</keyword>
<evidence type="ECO:0000256" key="1">
    <source>
        <dbReference type="SAM" id="MobiDB-lite"/>
    </source>
</evidence>
<dbReference type="Proteomes" id="UP000807025">
    <property type="component" value="Unassembled WGS sequence"/>
</dbReference>
<dbReference type="PANTHER" id="PTHR33096">
    <property type="entry name" value="CXC2 DOMAIN-CONTAINING PROTEIN"/>
    <property type="match status" value="1"/>
</dbReference>
<comment type="caution">
    <text evidence="2">The sequence shown here is derived from an EMBL/GenBank/DDBJ whole genome shotgun (WGS) entry which is preliminary data.</text>
</comment>
<protein>
    <recommendedName>
        <fullName evidence="4">CxC2-like cysteine cluster KDZ transposase-associated domain-containing protein</fullName>
    </recommendedName>
</protein>
<dbReference type="EMBL" id="MU154533">
    <property type="protein sequence ID" value="KAF9499162.1"/>
    <property type="molecule type" value="Genomic_DNA"/>
</dbReference>
<dbReference type="PANTHER" id="PTHR33096:SF1">
    <property type="entry name" value="CXC1-LIKE CYSTEINE CLUSTER ASSOCIATED WITH KDZ TRANSPOSASES DOMAIN-CONTAINING PROTEIN"/>
    <property type="match status" value="1"/>
</dbReference>
<evidence type="ECO:0000313" key="3">
    <source>
        <dbReference type="Proteomes" id="UP000807025"/>
    </source>
</evidence>
<organism evidence="2 3">
    <name type="scientific">Pleurotus eryngii</name>
    <name type="common">Boletus of the steppes</name>
    <dbReference type="NCBI Taxonomy" id="5323"/>
    <lineage>
        <taxon>Eukaryota</taxon>
        <taxon>Fungi</taxon>
        <taxon>Dikarya</taxon>
        <taxon>Basidiomycota</taxon>
        <taxon>Agaricomycotina</taxon>
        <taxon>Agaricomycetes</taxon>
        <taxon>Agaricomycetidae</taxon>
        <taxon>Agaricales</taxon>
        <taxon>Pleurotineae</taxon>
        <taxon>Pleurotaceae</taxon>
        <taxon>Pleurotus</taxon>
    </lineage>
</organism>
<sequence length="676" mass="77754">MKWEKRIEVAWTSPEVYRQVQASPKQVQSAGRLRSHWTQPLLPRLTNALIEWKNTLPMDQSSAEDEMTAGESFNIIAINLYTLNHAATIHRAPDTEAAVALALTLAISLKRLELYRCLCLCKPSFSYKAFTKVLCDLYNVPYRHCWCNALANTYDIYLLMQHAIDKRVILNACPPCGYEVILDGNNSLKQITCIGQHDIADHRVYTHSDYFLPRNFVNTFTVKDPSRMEPEGGQSDPEDSQEHEDVTVEYHVDSMCADNWKATFSNRRKHMWELFDETGVFTCTCQHGFVLWLADMVRSGELLKTMIASSMLAVQAQSQSLHFCINTFHGYSHSYSCQVKNHPDIILGMGLEVLETLEHVFSSSNQLATVVRYSSAYRCHLAIDSFFQQWDEDKYCNLGTMILNNYKQALHILQEESLPLEEAKRTLGIQPGDLEKWQEEEAVYVTELGWESDADVLAVLDELDTLHNMISLKVKLNIPEGECWHTDHPRYHNTVKYISQHRYHCTIDKLHKLVVQQLFELHKMNLLATGYHMCTIQCALQDYNKAASLLSPPRPSLEWSEVSHYSFLDEFTLLHENRKDILSKPWAHPVVSCRLLTFILDEHDLFDTVEKSMEGSRDPLLVTVQEHCICRRCINLQLLTCISQIHALNGFTRECSYGTAKGLITTRELEVCEYLE</sequence>
<dbReference type="AlphaFoldDB" id="A0A9P6DBZ5"/>
<dbReference type="OrthoDB" id="2505969at2759"/>
<reference evidence="2" key="1">
    <citation type="submission" date="2020-11" db="EMBL/GenBank/DDBJ databases">
        <authorList>
            <consortium name="DOE Joint Genome Institute"/>
            <person name="Ahrendt S."/>
            <person name="Riley R."/>
            <person name="Andreopoulos W."/>
            <person name="Labutti K."/>
            <person name="Pangilinan J."/>
            <person name="Ruiz-Duenas F.J."/>
            <person name="Barrasa J.M."/>
            <person name="Sanchez-Garcia M."/>
            <person name="Camarero S."/>
            <person name="Miyauchi S."/>
            <person name="Serrano A."/>
            <person name="Linde D."/>
            <person name="Babiker R."/>
            <person name="Drula E."/>
            <person name="Ayuso-Fernandez I."/>
            <person name="Pacheco R."/>
            <person name="Padilla G."/>
            <person name="Ferreira P."/>
            <person name="Barriuso J."/>
            <person name="Kellner H."/>
            <person name="Castanera R."/>
            <person name="Alfaro M."/>
            <person name="Ramirez L."/>
            <person name="Pisabarro A.G."/>
            <person name="Kuo A."/>
            <person name="Tritt A."/>
            <person name="Lipzen A."/>
            <person name="He G."/>
            <person name="Yan M."/>
            <person name="Ng V."/>
            <person name="Cullen D."/>
            <person name="Martin F."/>
            <person name="Rosso M.-N."/>
            <person name="Henrissat B."/>
            <person name="Hibbett D."/>
            <person name="Martinez A.T."/>
            <person name="Grigoriev I.V."/>
        </authorList>
    </citation>
    <scope>NUCLEOTIDE SEQUENCE</scope>
    <source>
        <strain evidence="2">ATCC 90797</strain>
    </source>
</reference>
<gene>
    <name evidence="2" type="ORF">BDN71DRAFT_1524660</name>
</gene>
<dbReference type="InterPro" id="IPR040521">
    <property type="entry name" value="KDZ"/>
</dbReference>
<accession>A0A9P6DBZ5</accession>
<proteinExistence type="predicted"/>
<name>A0A9P6DBZ5_PLEER</name>